<protein>
    <submittedName>
        <fullName evidence="1">Uncharacterized protein</fullName>
    </submittedName>
</protein>
<name>A0A1V4I3K2_9CLOT</name>
<keyword evidence="2" id="KW-1185">Reference proteome</keyword>
<gene>
    <name evidence="1" type="ORF">CLCHR_48440</name>
</gene>
<organism evidence="1 2">
    <name type="scientific">Clostridium chromiireducens</name>
    <dbReference type="NCBI Taxonomy" id="225345"/>
    <lineage>
        <taxon>Bacteria</taxon>
        <taxon>Bacillati</taxon>
        <taxon>Bacillota</taxon>
        <taxon>Clostridia</taxon>
        <taxon>Eubacteriales</taxon>
        <taxon>Clostridiaceae</taxon>
        <taxon>Clostridium</taxon>
    </lineage>
</organism>
<evidence type="ECO:0000313" key="1">
    <source>
        <dbReference type="EMBL" id="OPJ54562.1"/>
    </source>
</evidence>
<comment type="caution">
    <text evidence="1">The sequence shown here is derived from an EMBL/GenBank/DDBJ whole genome shotgun (WGS) entry which is preliminary data.</text>
</comment>
<dbReference type="EMBL" id="MZGT01000160">
    <property type="protein sequence ID" value="OPJ54562.1"/>
    <property type="molecule type" value="Genomic_DNA"/>
</dbReference>
<evidence type="ECO:0000313" key="2">
    <source>
        <dbReference type="Proteomes" id="UP000191056"/>
    </source>
</evidence>
<dbReference type="RefSeq" id="WP_079442472.1">
    <property type="nucleotide sequence ID" value="NZ_MZGT01000160.1"/>
</dbReference>
<accession>A0A1V4I3K2</accession>
<proteinExistence type="predicted"/>
<dbReference type="AlphaFoldDB" id="A0A1V4I3K2"/>
<reference evidence="1 2" key="1">
    <citation type="submission" date="2017-03" db="EMBL/GenBank/DDBJ databases">
        <title>Genome sequence of Clostridium chromiireducens DSM 23318.</title>
        <authorList>
            <person name="Poehlein A."/>
            <person name="Daniel R."/>
        </authorList>
    </citation>
    <scope>NUCLEOTIDE SEQUENCE [LARGE SCALE GENOMIC DNA]</scope>
    <source>
        <strain evidence="1 2">DSM 23318</strain>
    </source>
</reference>
<sequence length="126" mass="14389">MGKYKVSFNEKSQSITMDLSGYFSDNDAIAFVNDFIKISTKVKTADTYLILDSGKLLLYPCEVKVKLKAVFELYKQSGYKLVRIKLFKPQKELARKLEELAKLVGLNLEILFIDKLTSNNGKQIKI</sequence>
<dbReference type="Proteomes" id="UP000191056">
    <property type="component" value="Unassembled WGS sequence"/>
</dbReference>